<dbReference type="AlphaFoldDB" id="A0A2T4JSL6"/>
<keyword evidence="3" id="KW-1185">Reference proteome</keyword>
<comment type="caution">
    <text evidence="2">The sequence shown here is derived from an EMBL/GenBank/DDBJ whole genome shotgun (WGS) entry which is preliminary data.</text>
</comment>
<dbReference type="InterPro" id="IPR021737">
    <property type="entry name" value="Phage_phiKZ_Orf197"/>
</dbReference>
<evidence type="ECO:0000256" key="1">
    <source>
        <dbReference type="SAM" id="Phobius"/>
    </source>
</evidence>
<dbReference type="RefSeq" id="WP_107664791.1">
    <property type="nucleotide sequence ID" value="NZ_PZKG01000081.1"/>
</dbReference>
<protein>
    <submittedName>
        <fullName evidence="2">DUF3307 domain-containing protein</fullName>
    </submittedName>
</protein>
<keyword evidence="1" id="KW-1133">Transmembrane helix</keyword>
<feature type="transmembrane region" description="Helical" evidence="1">
    <location>
        <begin position="79"/>
        <end position="101"/>
    </location>
</feature>
<reference evidence="2 3" key="1">
    <citation type="submission" date="2018-03" db="EMBL/GenBank/DDBJ databases">
        <title>Cereibacter changlensis.</title>
        <authorList>
            <person name="Meyer T.E."/>
            <person name="Miller S."/>
            <person name="Lodha T."/>
            <person name="Gandham S."/>
            <person name="Chintalapati S."/>
            <person name="Chintalapati V.R."/>
        </authorList>
    </citation>
    <scope>NUCLEOTIDE SEQUENCE [LARGE SCALE GENOMIC DNA]</scope>
    <source>
        <strain evidence="2 3">JA139</strain>
    </source>
</reference>
<feature type="transmembrane region" description="Helical" evidence="1">
    <location>
        <begin position="39"/>
        <end position="67"/>
    </location>
</feature>
<sequence length="244" mass="25406">MSEILAALLLAHAVADFLLQPDWMVRRKREPWVLLAHAAVVLALSQLALGHVASPWVLGLAALHLAIDAVKTHLARPGLAAFLADQAAHLAVILGVALLAPDLWETGLWAALPERFAALPHYMLLAAGLILATRAGGVAVGLLMRAQAAEDPPARGLPKGGTTIGYLERGLIFILILSGQPEATGFLIAAKSILRFGAVSEDRAASEYVIIGTLASFGLAIATALAVQHLATGLPPLEIPGPTP</sequence>
<evidence type="ECO:0000313" key="3">
    <source>
        <dbReference type="Proteomes" id="UP000241010"/>
    </source>
</evidence>
<dbReference type="OrthoDB" id="8536716at2"/>
<name>A0A2T4JSL6_9RHOB</name>
<proteinExistence type="predicted"/>
<feature type="transmembrane region" description="Helical" evidence="1">
    <location>
        <begin position="208"/>
        <end position="227"/>
    </location>
</feature>
<keyword evidence="1" id="KW-0812">Transmembrane</keyword>
<accession>A0A2T4JSL6</accession>
<dbReference type="Proteomes" id="UP000241010">
    <property type="component" value="Unassembled WGS sequence"/>
</dbReference>
<dbReference type="EMBL" id="PZKG01000081">
    <property type="protein sequence ID" value="PTE20807.1"/>
    <property type="molecule type" value="Genomic_DNA"/>
</dbReference>
<dbReference type="Pfam" id="PF11750">
    <property type="entry name" value="DUF3307"/>
    <property type="match status" value="1"/>
</dbReference>
<keyword evidence="1" id="KW-0472">Membrane</keyword>
<gene>
    <name evidence="2" type="ORF">C5F48_15475</name>
</gene>
<organism evidence="2 3">
    <name type="scientific">Cereibacter changlensis JA139</name>
    <dbReference type="NCBI Taxonomy" id="1188249"/>
    <lineage>
        <taxon>Bacteria</taxon>
        <taxon>Pseudomonadati</taxon>
        <taxon>Pseudomonadota</taxon>
        <taxon>Alphaproteobacteria</taxon>
        <taxon>Rhodobacterales</taxon>
        <taxon>Paracoccaceae</taxon>
        <taxon>Cereibacter</taxon>
    </lineage>
</organism>
<evidence type="ECO:0000313" key="2">
    <source>
        <dbReference type="EMBL" id="PTE20807.1"/>
    </source>
</evidence>
<feature type="transmembrane region" description="Helical" evidence="1">
    <location>
        <begin position="121"/>
        <end position="145"/>
    </location>
</feature>